<organism evidence="3 4">
    <name type="scientific">Limnohabitans parvus II-B4</name>
    <dbReference type="NCBI Taxonomy" id="1293052"/>
    <lineage>
        <taxon>Bacteria</taxon>
        <taxon>Pseudomonadati</taxon>
        <taxon>Pseudomonadota</taxon>
        <taxon>Betaproteobacteria</taxon>
        <taxon>Burkholderiales</taxon>
        <taxon>Comamonadaceae</taxon>
        <taxon>Limnohabitans</taxon>
    </lineage>
</organism>
<dbReference type="PANTHER" id="PTHR30336:SF4">
    <property type="entry name" value="ENVELOPE BIOGENESIS FACTOR ELYC"/>
    <property type="match status" value="1"/>
</dbReference>
<evidence type="ECO:0000313" key="3">
    <source>
        <dbReference type="EMBL" id="PUE51549.1"/>
    </source>
</evidence>
<name>A0A315E365_9BURK</name>
<dbReference type="InterPro" id="IPR003848">
    <property type="entry name" value="DUF218"/>
</dbReference>
<dbReference type="EMBL" id="NESN01000006">
    <property type="protein sequence ID" value="PUE51549.1"/>
    <property type="molecule type" value="Genomic_DNA"/>
</dbReference>
<comment type="caution">
    <text evidence="3">The sequence shown here is derived from an EMBL/GenBank/DDBJ whole genome shotgun (WGS) entry which is preliminary data.</text>
</comment>
<evidence type="ECO:0000256" key="1">
    <source>
        <dbReference type="SAM" id="Phobius"/>
    </source>
</evidence>
<dbReference type="InterPro" id="IPR051599">
    <property type="entry name" value="Cell_Envelope_Assoc"/>
</dbReference>
<dbReference type="GO" id="GO:0043164">
    <property type="term" value="P:Gram-negative-bacterium-type cell wall biogenesis"/>
    <property type="evidence" value="ECO:0007669"/>
    <property type="project" value="TreeGrafter"/>
</dbReference>
<dbReference type="Gene3D" id="3.40.50.620">
    <property type="entry name" value="HUPs"/>
    <property type="match status" value="1"/>
</dbReference>
<dbReference type="GO" id="GO:0000270">
    <property type="term" value="P:peptidoglycan metabolic process"/>
    <property type="evidence" value="ECO:0007669"/>
    <property type="project" value="TreeGrafter"/>
</dbReference>
<dbReference type="CDD" id="cd06259">
    <property type="entry name" value="YdcF-like"/>
    <property type="match status" value="1"/>
</dbReference>
<evidence type="ECO:0000259" key="2">
    <source>
        <dbReference type="Pfam" id="PF02698"/>
    </source>
</evidence>
<proteinExistence type="predicted"/>
<dbReference type="Proteomes" id="UP000250790">
    <property type="component" value="Unassembled WGS sequence"/>
</dbReference>
<evidence type="ECO:0000313" key="4">
    <source>
        <dbReference type="Proteomes" id="UP000250790"/>
    </source>
</evidence>
<dbReference type="GO" id="GO:0005886">
    <property type="term" value="C:plasma membrane"/>
    <property type="evidence" value="ECO:0007669"/>
    <property type="project" value="TreeGrafter"/>
</dbReference>
<feature type="transmembrane region" description="Helical" evidence="1">
    <location>
        <begin position="43"/>
        <end position="63"/>
    </location>
</feature>
<gene>
    <name evidence="3" type="ORF">B9Z37_14135</name>
</gene>
<dbReference type="Pfam" id="PF02698">
    <property type="entry name" value="DUF218"/>
    <property type="match status" value="1"/>
</dbReference>
<keyword evidence="1" id="KW-0472">Membrane</keyword>
<keyword evidence="4" id="KW-1185">Reference proteome</keyword>
<feature type="domain" description="DUF218" evidence="2">
    <location>
        <begin position="84"/>
        <end position="248"/>
    </location>
</feature>
<keyword evidence="1" id="KW-1133">Transmembrane helix</keyword>
<dbReference type="RefSeq" id="WP_167394397.1">
    <property type="nucleotide sequence ID" value="NZ_NESN01000006.1"/>
</dbReference>
<protein>
    <recommendedName>
        <fullName evidence="2">DUF218 domain-containing protein</fullName>
    </recommendedName>
</protein>
<accession>A0A315E365</accession>
<dbReference type="InterPro" id="IPR014729">
    <property type="entry name" value="Rossmann-like_a/b/a_fold"/>
</dbReference>
<reference evidence="3 4" key="1">
    <citation type="submission" date="2017-04" db="EMBL/GenBank/DDBJ databases">
        <title>Unexpected and diverse lifestyles within the genus Limnohabitans.</title>
        <authorList>
            <person name="Kasalicky V."/>
            <person name="Mehrshad M."/>
            <person name="Andrei S.-A."/>
            <person name="Salcher M."/>
            <person name="Kratochvilova H."/>
            <person name="Simek K."/>
            <person name="Ghai R."/>
        </authorList>
    </citation>
    <scope>NUCLEOTIDE SEQUENCE [LARGE SCALE GENOMIC DNA]</scope>
    <source>
        <strain evidence="3 4">II-B4</strain>
    </source>
</reference>
<dbReference type="PANTHER" id="PTHR30336">
    <property type="entry name" value="INNER MEMBRANE PROTEIN, PROBABLE PERMEASE"/>
    <property type="match status" value="1"/>
</dbReference>
<keyword evidence="1" id="KW-0812">Transmembrane</keyword>
<dbReference type="AlphaFoldDB" id="A0A315E365"/>
<sequence>MFVLSKLMSAITQPMFWLAVWWCVALGLLSGSARWRRAAVRMLWSGLVVLGLLGFEALPHALLRPLENRYPVPPPEAVGRHVGVIVLGGALEHPGISQAHGQVPLGQAAERMSVPVGLMRQHSQLQLVFSGGEGRLLATGVSEAELAKAFYEQQGVDMRRVILESGSRTTRENALHVAALLGKRCQEPWLLVTSAWHMPRSVLEFEAVGCQVTPYPVDFRTGDETLWAEYSLARSLLLWQTALHEWLGLGVYRVTL</sequence>